<feature type="region of interest" description="Disordered" evidence="1">
    <location>
        <begin position="1"/>
        <end position="22"/>
    </location>
</feature>
<dbReference type="AlphaFoldDB" id="A0A678THR1"/>
<gene>
    <name evidence="2" type="ORF">SO13M23_000012</name>
</gene>
<feature type="region of interest" description="Disordered" evidence="1">
    <location>
        <begin position="48"/>
        <end position="166"/>
    </location>
</feature>
<reference evidence="2" key="1">
    <citation type="submission" date="2018-04" db="EMBL/GenBank/DDBJ databases">
        <title>Comparative Analysis of Homologous Sequences of Saccharum officinarum and Saccharum spontaneum Reveals Independent Polyploidization Events.</title>
        <authorList>
            <person name="Sharma A."/>
            <person name="Song J."/>
            <person name="Lin Q."/>
            <person name="Singh R."/>
            <person name="Ramos N."/>
            <person name="Wang K."/>
            <person name="Zhang J."/>
            <person name="Ming R."/>
            <person name="Yu Q."/>
        </authorList>
    </citation>
    <scope>NUCLEOTIDE SEQUENCE</scope>
</reference>
<dbReference type="EMBL" id="MH182565">
    <property type="protein sequence ID" value="AWA44650.1"/>
    <property type="molecule type" value="Genomic_DNA"/>
</dbReference>
<name>A0A678THR1_SACOF</name>
<evidence type="ECO:0000313" key="2">
    <source>
        <dbReference type="EMBL" id="AWA44650.1"/>
    </source>
</evidence>
<proteinExistence type="predicted"/>
<protein>
    <submittedName>
        <fullName evidence="2">Uncharacterized protein</fullName>
    </submittedName>
</protein>
<sequence length="208" mass="22774">MPGNGTAARRHRSGGGVKRQPIQRMVRAQPRFDLGFRVQGMCKYTHISTTPIPERMQSHSKTPRRRRGRGGEGRAGGDMMERTKTKYWQPKGQRKNPPLAAHIPRRPTTAPTRTATDPAPTVPNPSPRRRSTVARPMVRNPTRRSGAGTRVAPGRRGSEDGRWSGAGPAPTAAPFLIAAFVPRAVDFTVVVTGRREWEQAAGMADSEG</sequence>
<feature type="compositionally biased region" description="Low complexity" evidence="1">
    <location>
        <begin position="106"/>
        <end position="119"/>
    </location>
</feature>
<accession>A0A678THR1</accession>
<organism evidence="2">
    <name type="scientific">Saccharum officinarum</name>
    <name type="common">Sugarcane</name>
    <dbReference type="NCBI Taxonomy" id="4547"/>
    <lineage>
        <taxon>Eukaryota</taxon>
        <taxon>Viridiplantae</taxon>
        <taxon>Streptophyta</taxon>
        <taxon>Embryophyta</taxon>
        <taxon>Tracheophyta</taxon>
        <taxon>Spermatophyta</taxon>
        <taxon>Magnoliopsida</taxon>
        <taxon>Liliopsida</taxon>
        <taxon>Poales</taxon>
        <taxon>Poaceae</taxon>
        <taxon>PACMAD clade</taxon>
        <taxon>Panicoideae</taxon>
        <taxon>Andropogonodae</taxon>
        <taxon>Andropogoneae</taxon>
        <taxon>Saccharinae</taxon>
        <taxon>Saccharum</taxon>
        <taxon>Saccharum officinarum species complex</taxon>
    </lineage>
</organism>
<evidence type="ECO:0000256" key="1">
    <source>
        <dbReference type="SAM" id="MobiDB-lite"/>
    </source>
</evidence>